<sequence length="447" mass="50590">MADGGDGPDELFVNQQDLATGAGLVGSVWEQQQQHQNYFQTYQHPADLGYYHTYPPVDASAELFDFPNHVNFGGRDVDSETWAFPYDSADSYELDQYRFRAPSPPQSQSFALQIPFSDFAEQMASPRTHKPQQNACKEEYSPPQAPLTHQYPAFDTPAGNPASPTVQPPRALSMGKAPPSPTSPVPRKRRASRRLSPSSPTAGSSSRPTRRTIKRQVKSSKEAWTARQDELIRLVEAKGTGVFHRHIRSQAEAHANHAALMSLYTQKPEECTSPLTDGTFPVHDEDKTEYVGQLYRAICDWTNYCEMAKTLGPEHMARRQAAAELADDDPRKPALLDPVMSLPDQQRKVLSRELSDYVVEQLCWRMLESYATFQDRVAAMCNGLRASKQLVKSLFSAGDGWDRRIANNPKGEYMHKINNMKVNRRKNERHRTNERLREKTIPQKEVE</sequence>
<reference evidence="2 3" key="1">
    <citation type="journal article" date="2017" name="BMC Genomics">
        <title>Chromosome level assembly and secondary metabolite potential of the parasitic fungus Cordyceps militaris.</title>
        <authorList>
            <person name="Kramer G.J."/>
            <person name="Nodwell J.R."/>
        </authorList>
    </citation>
    <scope>NUCLEOTIDE SEQUENCE [LARGE SCALE GENOMIC DNA]</scope>
    <source>
        <strain evidence="2 3">ATCC 34164</strain>
    </source>
</reference>
<dbReference type="OrthoDB" id="4814848at2759"/>
<feature type="compositionally biased region" description="Basic residues" evidence="1">
    <location>
        <begin position="208"/>
        <end position="218"/>
    </location>
</feature>
<accession>A0A2H4STJ7</accession>
<protein>
    <submittedName>
        <fullName evidence="2">Uncharacterized protein</fullName>
    </submittedName>
</protein>
<name>A0A2H4STJ7_CORMI</name>
<gene>
    <name evidence="2" type="ORF">A9K55_000739</name>
</gene>
<feature type="compositionally biased region" description="Low complexity" evidence="1">
    <location>
        <begin position="194"/>
        <end position="207"/>
    </location>
</feature>
<dbReference type="EMBL" id="CP023327">
    <property type="protein sequence ID" value="ATY66431.1"/>
    <property type="molecule type" value="Genomic_DNA"/>
</dbReference>
<feature type="compositionally biased region" description="Basic and acidic residues" evidence="1">
    <location>
        <begin position="430"/>
        <end position="447"/>
    </location>
</feature>
<dbReference type="VEuPathDB" id="FungiDB:A9K55_000739"/>
<evidence type="ECO:0000313" key="3">
    <source>
        <dbReference type="Proteomes" id="UP000323067"/>
    </source>
</evidence>
<dbReference type="Proteomes" id="UP000323067">
    <property type="component" value="Chromosome ii"/>
</dbReference>
<evidence type="ECO:0000256" key="1">
    <source>
        <dbReference type="SAM" id="MobiDB-lite"/>
    </source>
</evidence>
<evidence type="ECO:0000313" key="2">
    <source>
        <dbReference type="EMBL" id="ATY66431.1"/>
    </source>
</evidence>
<feature type="region of interest" description="Disordered" evidence="1">
    <location>
        <begin position="423"/>
        <end position="447"/>
    </location>
</feature>
<dbReference type="AlphaFoldDB" id="A0A2H4STJ7"/>
<feature type="region of interest" description="Disordered" evidence="1">
    <location>
        <begin position="123"/>
        <end position="223"/>
    </location>
</feature>
<proteinExistence type="predicted"/>
<organism evidence="2 3">
    <name type="scientific">Cordyceps militaris</name>
    <name type="common">Caterpillar fungus</name>
    <name type="synonym">Clavaria militaris</name>
    <dbReference type="NCBI Taxonomy" id="73501"/>
    <lineage>
        <taxon>Eukaryota</taxon>
        <taxon>Fungi</taxon>
        <taxon>Dikarya</taxon>
        <taxon>Ascomycota</taxon>
        <taxon>Pezizomycotina</taxon>
        <taxon>Sordariomycetes</taxon>
        <taxon>Hypocreomycetidae</taxon>
        <taxon>Hypocreales</taxon>
        <taxon>Cordycipitaceae</taxon>
        <taxon>Cordyceps</taxon>
    </lineage>
</organism>